<protein>
    <submittedName>
        <fullName evidence="1">Uncharacterized protein</fullName>
    </submittedName>
</protein>
<evidence type="ECO:0000313" key="2">
    <source>
        <dbReference type="Proteomes" id="UP000324222"/>
    </source>
</evidence>
<dbReference type="AlphaFoldDB" id="A0A5B7EYA4"/>
<gene>
    <name evidence="1" type="ORF">E2C01_031689</name>
</gene>
<sequence length="79" mass="8459">MLAGHRDMLNGSRSCTVVRSLSVTPGGRTGRGIFSMLPGLRSTTGEETNPSAPHACTYLVTHRLSFTLQLSKKATDIVI</sequence>
<comment type="caution">
    <text evidence="1">The sequence shown here is derived from an EMBL/GenBank/DDBJ whole genome shotgun (WGS) entry which is preliminary data.</text>
</comment>
<organism evidence="1 2">
    <name type="scientific">Portunus trituberculatus</name>
    <name type="common">Swimming crab</name>
    <name type="synonym">Neptunus trituberculatus</name>
    <dbReference type="NCBI Taxonomy" id="210409"/>
    <lineage>
        <taxon>Eukaryota</taxon>
        <taxon>Metazoa</taxon>
        <taxon>Ecdysozoa</taxon>
        <taxon>Arthropoda</taxon>
        <taxon>Crustacea</taxon>
        <taxon>Multicrustacea</taxon>
        <taxon>Malacostraca</taxon>
        <taxon>Eumalacostraca</taxon>
        <taxon>Eucarida</taxon>
        <taxon>Decapoda</taxon>
        <taxon>Pleocyemata</taxon>
        <taxon>Brachyura</taxon>
        <taxon>Eubrachyura</taxon>
        <taxon>Portunoidea</taxon>
        <taxon>Portunidae</taxon>
        <taxon>Portuninae</taxon>
        <taxon>Portunus</taxon>
    </lineage>
</organism>
<name>A0A5B7EYA4_PORTR</name>
<reference evidence="1 2" key="1">
    <citation type="submission" date="2019-05" db="EMBL/GenBank/DDBJ databases">
        <title>Another draft genome of Portunus trituberculatus and its Hox gene families provides insights of decapod evolution.</title>
        <authorList>
            <person name="Jeong J.-H."/>
            <person name="Song I."/>
            <person name="Kim S."/>
            <person name="Choi T."/>
            <person name="Kim D."/>
            <person name="Ryu S."/>
            <person name="Kim W."/>
        </authorList>
    </citation>
    <scope>NUCLEOTIDE SEQUENCE [LARGE SCALE GENOMIC DNA]</scope>
    <source>
        <tissue evidence="1">Muscle</tissue>
    </source>
</reference>
<accession>A0A5B7EYA4</accession>
<dbReference type="EMBL" id="VSRR010004004">
    <property type="protein sequence ID" value="MPC38186.1"/>
    <property type="molecule type" value="Genomic_DNA"/>
</dbReference>
<proteinExistence type="predicted"/>
<evidence type="ECO:0000313" key="1">
    <source>
        <dbReference type="EMBL" id="MPC38186.1"/>
    </source>
</evidence>
<dbReference type="Proteomes" id="UP000324222">
    <property type="component" value="Unassembled WGS sequence"/>
</dbReference>
<keyword evidence="2" id="KW-1185">Reference proteome</keyword>